<keyword evidence="3" id="KW-1185">Reference proteome</keyword>
<name>G4YQ30_PHYSP</name>
<feature type="compositionally biased region" description="Polar residues" evidence="1">
    <location>
        <begin position="122"/>
        <end position="138"/>
    </location>
</feature>
<proteinExistence type="predicted"/>
<feature type="region of interest" description="Disordered" evidence="1">
    <location>
        <begin position="55"/>
        <end position="138"/>
    </location>
</feature>
<dbReference type="Proteomes" id="UP000002640">
    <property type="component" value="Unassembled WGS sequence"/>
</dbReference>
<dbReference type="GeneID" id="20641122"/>
<reference evidence="2 3" key="1">
    <citation type="journal article" date="2006" name="Science">
        <title>Phytophthora genome sequences uncover evolutionary origins and mechanisms of pathogenesis.</title>
        <authorList>
            <person name="Tyler B.M."/>
            <person name="Tripathy S."/>
            <person name="Zhang X."/>
            <person name="Dehal P."/>
            <person name="Jiang R.H."/>
            <person name="Aerts A."/>
            <person name="Arredondo F.D."/>
            <person name="Baxter L."/>
            <person name="Bensasson D."/>
            <person name="Beynon J.L."/>
            <person name="Chapman J."/>
            <person name="Damasceno C.M."/>
            <person name="Dorrance A.E."/>
            <person name="Dou D."/>
            <person name="Dickerman A.W."/>
            <person name="Dubchak I.L."/>
            <person name="Garbelotto M."/>
            <person name="Gijzen M."/>
            <person name="Gordon S.G."/>
            <person name="Govers F."/>
            <person name="Grunwald N.J."/>
            <person name="Huang W."/>
            <person name="Ivors K.L."/>
            <person name="Jones R.W."/>
            <person name="Kamoun S."/>
            <person name="Krampis K."/>
            <person name="Lamour K.H."/>
            <person name="Lee M.K."/>
            <person name="McDonald W.H."/>
            <person name="Medina M."/>
            <person name="Meijer H.J."/>
            <person name="Nordberg E.K."/>
            <person name="Maclean D.J."/>
            <person name="Ospina-Giraldo M.D."/>
            <person name="Morris P.F."/>
            <person name="Phuntumart V."/>
            <person name="Putnam N.H."/>
            <person name="Rash S."/>
            <person name="Rose J.K."/>
            <person name="Sakihama Y."/>
            <person name="Salamov A.A."/>
            <person name="Savidor A."/>
            <person name="Scheuring C.F."/>
            <person name="Smith B.M."/>
            <person name="Sobral B.W."/>
            <person name="Terry A."/>
            <person name="Torto-Alalibo T.A."/>
            <person name="Win J."/>
            <person name="Xu Z."/>
            <person name="Zhang H."/>
            <person name="Grigoriev I.V."/>
            <person name="Rokhsar D.S."/>
            <person name="Boore J.L."/>
        </authorList>
    </citation>
    <scope>NUCLEOTIDE SEQUENCE [LARGE SCALE GENOMIC DNA]</scope>
    <source>
        <strain evidence="2 3">P6497</strain>
    </source>
</reference>
<organism evidence="2 3">
    <name type="scientific">Phytophthora sojae (strain P6497)</name>
    <name type="common">Soybean stem and root rot agent</name>
    <name type="synonym">Phytophthora megasperma f. sp. glycines</name>
    <dbReference type="NCBI Taxonomy" id="1094619"/>
    <lineage>
        <taxon>Eukaryota</taxon>
        <taxon>Sar</taxon>
        <taxon>Stramenopiles</taxon>
        <taxon>Oomycota</taxon>
        <taxon>Peronosporomycetes</taxon>
        <taxon>Peronosporales</taxon>
        <taxon>Peronosporaceae</taxon>
        <taxon>Phytophthora</taxon>
    </lineage>
</organism>
<evidence type="ECO:0000256" key="1">
    <source>
        <dbReference type="SAM" id="MobiDB-lite"/>
    </source>
</evidence>
<dbReference type="STRING" id="1094619.G4YQ30"/>
<gene>
    <name evidence="2" type="ORF">PHYSODRAFT_294546</name>
</gene>
<feature type="compositionally biased region" description="Basic and acidic residues" evidence="1">
    <location>
        <begin position="79"/>
        <end position="121"/>
    </location>
</feature>
<evidence type="ECO:0000313" key="2">
    <source>
        <dbReference type="EMBL" id="EGZ29345.1"/>
    </source>
</evidence>
<feature type="region of interest" description="Disordered" evidence="1">
    <location>
        <begin position="1"/>
        <end position="41"/>
    </location>
</feature>
<sequence length="346" mass="39529">MDVTDLFAGLDDHYQQEQPKRQKRDVLGGSEDKARDASGIGTAYQMFQPLRQDSFRVISSPPTSGLSRYEVNEAPSDEDASKVDFDNDDSKHLQKQRSLQEQHFGGRGETDINESRRRQGERSQINGATTSRVDTSQLDLGRRRIKVPRRSARMVENTTTEETFDNKPSSEDQAECMKRLQSALGAEELDECVCTVCGRLVLCHKSQRVDDLGWRYTNEMKRCLKVSNKHELCDELINQYCSPPHLPALEGVMISLRGIHCYMDDSSTPQTWLSLPKFSIANGFFIGRLEKRLRGLTLPERFMTQLVSIVALTRVMRVWKTSMHTFALYRTRLYARPSHRAVVTFG</sequence>
<dbReference type="KEGG" id="psoj:PHYSODRAFT_294546"/>
<dbReference type="InParanoid" id="G4YQ30"/>
<dbReference type="EMBL" id="JH159151">
    <property type="protein sequence ID" value="EGZ29345.1"/>
    <property type="molecule type" value="Genomic_DNA"/>
</dbReference>
<evidence type="ECO:0000313" key="3">
    <source>
        <dbReference type="Proteomes" id="UP000002640"/>
    </source>
</evidence>
<dbReference type="RefSeq" id="XP_009516620.1">
    <property type="nucleotide sequence ID" value="XM_009518325.1"/>
</dbReference>
<dbReference type="AlphaFoldDB" id="G4YQ30"/>
<accession>G4YQ30</accession>
<feature type="compositionally biased region" description="Basic and acidic residues" evidence="1">
    <location>
        <begin position="10"/>
        <end position="36"/>
    </location>
</feature>
<protein>
    <submittedName>
        <fullName evidence="2">Uncharacterized protein</fullName>
    </submittedName>
</protein>